<protein>
    <submittedName>
        <fullName evidence="4">Luciferase family oxidoreductase, group 1</fullName>
    </submittedName>
</protein>
<dbReference type="Gene3D" id="3.20.20.30">
    <property type="entry name" value="Luciferase-like domain"/>
    <property type="match status" value="1"/>
</dbReference>
<dbReference type="PANTHER" id="PTHR30137:SF6">
    <property type="entry name" value="LUCIFERASE-LIKE MONOOXYGENASE"/>
    <property type="match status" value="1"/>
</dbReference>
<dbReference type="PANTHER" id="PTHR30137">
    <property type="entry name" value="LUCIFERASE-LIKE MONOOXYGENASE"/>
    <property type="match status" value="1"/>
</dbReference>
<evidence type="ECO:0000259" key="3">
    <source>
        <dbReference type="Pfam" id="PF00296"/>
    </source>
</evidence>
<evidence type="ECO:0000313" key="4">
    <source>
        <dbReference type="EMBL" id="SDZ48032.1"/>
    </source>
</evidence>
<dbReference type="InterPro" id="IPR011251">
    <property type="entry name" value="Luciferase-like_dom"/>
</dbReference>
<evidence type="ECO:0000313" key="5">
    <source>
        <dbReference type="Proteomes" id="UP000199529"/>
    </source>
</evidence>
<dbReference type="GO" id="GO:0016705">
    <property type="term" value="F:oxidoreductase activity, acting on paired donors, with incorporation or reduction of molecular oxygen"/>
    <property type="evidence" value="ECO:0007669"/>
    <property type="project" value="InterPro"/>
</dbReference>
<dbReference type="Pfam" id="PF00296">
    <property type="entry name" value="Bac_luciferase"/>
    <property type="match status" value="1"/>
</dbReference>
<name>A0A1H3TCP0_9PSEU</name>
<reference evidence="5" key="1">
    <citation type="submission" date="2016-10" db="EMBL/GenBank/DDBJ databases">
        <authorList>
            <person name="Varghese N."/>
            <person name="Submissions S."/>
        </authorList>
    </citation>
    <scope>NUCLEOTIDE SEQUENCE [LARGE SCALE GENOMIC DNA]</scope>
    <source>
        <strain evidence="5">CGMCC 4.3530</strain>
    </source>
</reference>
<keyword evidence="5" id="KW-1185">Reference proteome</keyword>
<dbReference type="InterPro" id="IPR019949">
    <property type="entry name" value="CmoO-like"/>
</dbReference>
<dbReference type="SUPFAM" id="SSF51679">
    <property type="entry name" value="Bacterial luciferase-like"/>
    <property type="match status" value="1"/>
</dbReference>
<dbReference type="FunFam" id="3.20.20.30:FF:000002">
    <property type="entry name" value="LLM class flavin-dependent oxidoreductase"/>
    <property type="match status" value="1"/>
</dbReference>
<dbReference type="InterPro" id="IPR050766">
    <property type="entry name" value="Bact_Lucif_Oxidored"/>
</dbReference>
<dbReference type="AlphaFoldDB" id="A0A1H3TCP0"/>
<organism evidence="4 5">
    <name type="scientific">Saccharopolyspora shandongensis</name>
    <dbReference type="NCBI Taxonomy" id="418495"/>
    <lineage>
        <taxon>Bacteria</taxon>
        <taxon>Bacillati</taxon>
        <taxon>Actinomycetota</taxon>
        <taxon>Actinomycetes</taxon>
        <taxon>Pseudonocardiales</taxon>
        <taxon>Pseudonocardiaceae</taxon>
        <taxon>Saccharopolyspora</taxon>
    </lineage>
</organism>
<feature type="domain" description="Luciferase-like" evidence="3">
    <location>
        <begin position="45"/>
        <end position="343"/>
    </location>
</feature>
<dbReference type="GO" id="GO:0005829">
    <property type="term" value="C:cytosol"/>
    <property type="evidence" value="ECO:0007669"/>
    <property type="project" value="TreeGrafter"/>
</dbReference>
<evidence type="ECO:0000256" key="1">
    <source>
        <dbReference type="ARBA" id="ARBA00007789"/>
    </source>
</evidence>
<accession>A0A1H3TCP0</accession>
<feature type="region of interest" description="Disordered" evidence="2">
    <location>
        <begin position="1"/>
        <end position="35"/>
    </location>
</feature>
<dbReference type="Proteomes" id="UP000199529">
    <property type="component" value="Unassembled WGS sequence"/>
</dbReference>
<dbReference type="STRING" id="418495.SAMN05216215_107928"/>
<proteinExistence type="predicted"/>
<dbReference type="EMBL" id="FNOK01000079">
    <property type="protein sequence ID" value="SDZ48032.1"/>
    <property type="molecule type" value="Genomic_DNA"/>
</dbReference>
<evidence type="ECO:0000256" key="2">
    <source>
        <dbReference type="SAM" id="MobiDB-lite"/>
    </source>
</evidence>
<comment type="similarity">
    <text evidence="1">To bacterial alkanal monooxygenase alpha and beta chains.</text>
</comment>
<gene>
    <name evidence="4" type="ORF">SAMN05216215_107928</name>
</gene>
<dbReference type="NCBIfam" id="TIGR03558">
    <property type="entry name" value="oxido_grp_1"/>
    <property type="match status" value="1"/>
</dbReference>
<dbReference type="InterPro" id="IPR036661">
    <property type="entry name" value="Luciferase-like_sf"/>
</dbReference>
<sequence>MARWLGLAMETDVTPERAEGSATSPQDDPIRGVARGDSPVPLSVLDLSPVGVAHSPADALSTTTELARGVEQWGFHRLWVAEHHGMPGIASSAPAVVIAHLAAHTTSLRLGSGGVMLPNHAPLVVAEQFGTLQALHPGRIDLGIGRAPGTDQATARALRRTTGPLSADDFPQQLGELIAFLGDDFPVDHPYAAIQSVPHGPTPPVWLLGSSGFSAQLAGELGLPFAFAHHFSAQNTLPALELYRQSFRPSEVLAEPYALIGVQAVAADTDEEALDIIRPVALSMLRLRRGMPGKQPSRQEAREYQYSELERSFLDSWLADAVHGAPDTVRAGLDELRERTGADELMLTANVPDRETKLHSFELIAKAYRMI</sequence>